<proteinExistence type="predicted"/>
<organism evidence="6 7">
    <name type="scientific">Prunus yedoensis var. nudiflora</name>
    <dbReference type="NCBI Taxonomy" id="2094558"/>
    <lineage>
        <taxon>Eukaryota</taxon>
        <taxon>Viridiplantae</taxon>
        <taxon>Streptophyta</taxon>
        <taxon>Embryophyta</taxon>
        <taxon>Tracheophyta</taxon>
        <taxon>Spermatophyta</taxon>
        <taxon>Magnoliopsida</taxon>
        <taxon>eudicotyledons</taxon>
        <taxon>Gunneridae</taxon>
        <taxon>Pentapetalae</taxon>
        <taxon>rosids</taxon>
        <taxon>fabids</taxon>
        <taxon>Rosales</taxon>
        <taxon>Rosaceae</taxon>
        <taxon>Amygdaloideae</taxon>
        <taxon>Amygdaleae</taxon>
        <taxon>Prunus</taxon>
    </lineage>
</organism>
<dbReference type="EMBL" id="PJQY01000024">
    <property type="protein sequence ID" value="PQQ20893.1"/>
    <property type="molecule type" value="Genomic_DNA"/>
</dbReference>
<evidence type="ECO:0000313" key="7">
    <source>
        <dbReference type="Proteomes" id="UP000250321"/>
    </source>
</evidence>
<feature type="domain" description="Essential protein Yae1 N-terminal" evidence="5">
    <location>
        <begin position="36"/>
        <end position="66"/>
    </location>
</feature>
<dbReference type="InterPro" id="IPR019191">
    <property type="entry name" value="Essential_protein_Yae1_N"/>
</dbReference>
<protein>
    <recommendedName>
        <fullName evidence="5">Essential protein Yae1 N-terminal domain-containing protein</fullName>
    </recommendedName>
</protein>
<keyword evidence="3" id="KW-0963">Cytoplasm</keyword>
<dbReference type="GO" id="GO:0005634">
    <property type="term" value="C:nucleus"/>
    <property type="evidence" value="ECO:0007669"/>
    <property type="project" value="UniProtKB-SubCell"/>
</dbReference>
<evidence type="ECO:0000259" key="5">
    <source>
        <dbReference type="Pfam" id="PF09811"/>
    </source>
</evidence>
<comment type="subcellular location">
    <subcellularLocation>
        <location evidence="2">Cytoplasm</location>
    </subcellularLocation>
    <subcellularLocation>
        <location evidence="1">Nucleus</location>
    </subcellularLocation>
</comment>
<keyword evidence="7" id="KW-1185">Reference proteome</keyword>
<dbReference type="Pfam" id="PF09811">
    <property type="entry name" value="Yae1_N"/>
    <property type="match status" value="1"/>
</dbReference>
<dbReference type="GO" id="GO:0005737">
    <property type="term" value="C:cytoplasm"/>
    <property type="evidence" value="ECO:0007669"/>
    <property type="project" value="UniProtKB-SubCell"/>
</dbReference>
<gene>
    <name evidence="6" type="ORF">Pyn_22217</name>
</gene>
<dbReference type="Proteomes" id="UP000250321">
    <property type="component" value="Unassembled WGS sequence"/>
</dbReference>
<dbReference type="InterPro" id="IPR038881">
    <property type="entry name" value="Yae1-like"/>
</dbReference>
<dbReference type="STRING" id="2094558.A0A314ZRA6"/>
<evidence type="ECO:0000256" key="3">
    <source>
        <dbReference type="ARBA" id="ARBA00022490"/>
    </source>
</evidence>
<evidence type="ECO:0000256" key="2">
    <source>
        <dbReference type="ARBA" id="ARBA00004496"/>
    </source>
</evidence>
<keyword evidence="4" id="KW-0539">Nucleus</keyword>
<dbReference type="AlphaFoldDB" id="A0A314ZRA6"/>
<accession>A0A314ZRA6</accession>
<dbReference type="OrthoDB" id="20086at2759"/>
<name>A0A314ZRA6_PRUYE</name>
<evidence type="ECO:0000256" key="4">
    <source>
        <dbReference type="ARBA" id="ARBA00023242"/>
    </source>
</evidence>
<comment type="caution">
    <text evidence="6">The sequence shown here is derived from an EMBL/GenBank/DDBJ whole genome shotgun (WGS) entry which is preliminary data.</text>
</comment>
<sequence length="133" mass="14753">MSMIGLIALCHEDGSWDASDDELYEACTLGRWFTGDGVMAGKEASSQEGFNFGFRQSVLLGFKWGLVTRSALAYLPDGLRVKLIETEDKRTGFQGSFNNRCPKLGYLSHQSLQEADSFLSTSHTRAEKQCLCL</sequence>
<dbReference type="PANTHER" id="PTHR18829">
    <property type="entry name" value="PROTEIN YAE1 HOMOLOG"/>
    <property type="match status" value="1"/>
</dbReference>
<evidence type="ECO:0000313" key="6">
    <source>
        <dbReference type="EMBL" id="PQQ20893.1"/>
    </source>
</evidence>
<reference evidence="6 7" key="1">
    <citation type="submission" date="2018-02" db="EMBL/GenBank/DDBJ databases">
        <title>Draft genome of wild Prunus yedoensis var. nudiflora.</title>
        <authorList>
            <person name="Baek S."/>
            <person name="Kim J.-H."/>
            <person name="Choi K."/>
            <person name="Kim G.-B."/>
            <person name="Cho A."/>
            <person name="Jang H."/>
            <person name="Shin C.-H."/>
            <person name="Yu H.-J."/>
            <person name="Mun J.-H."/>
        </authorList>
    </citation>
    <scope>NUCLEOTIDE SEQUENCE [LARGE SCALE GENOMIC DNA]</scope>
    <source>
        <strain evidence="7">cv. Jeju island</strain>
        <tissue evidence="6">Leaf</tissue>
    </source>
</reference>
<dbReference type="PANTHER" id="PTHR18829:SF0">
    <property type="entry name" value="PROTEIN YAE1 HOMOLOG"/>
    <property type="match status" value="1"/>
</dbReference>
<evidence type="ECO:0000256" key="1">
    <source>
        <dbReference type="ARBA" id="ARBA00004123"/>
    </source>
</evidence>